<feature type="domain" description="Nuclear condensin complex subunit 3 C-terminal" evidence="8">
    <location>
        <begin position="182"/>
        <end position="457"/>
    </location>
</feature>
<feature type="compositionally biased region" description="Polar residues" evidence="7">
    <location>
        <begin position="145"/>
        <end position="154"/>
    </location>
</feature>
<dbReference type="GeneID" id="77726740"/>
<dbReference type="RefSeq" id="XP_052943284.1">
    <property type="nucleotide sequence ID" value="XM_053087535.1"/>
</dbReference>
<dbReference type="AlphaFoldDB" id="A0AA38LQL6"/>
<proteinExistence type="predicted"/>
<dbReference type="PANTHER" id="PTHR14418">
    <property type="entry name" value="CONDENSIN COMPLEX SUBUNIT 3-RELATED"/>
    <property type="match status" value="1"/>
</dbReference>
<dbReference type="Pfam" id="PF12719">
    <property type="entry name" value="Cnd3"/>
    <property type="match status" value="1"/>
</dbReference>
<keyword evidence="4" id="KW-0498">Mitosis</keyword>
<evidence type="ECO:0000256" key="6">
    <source>
        <dbReference type="ARBA" id="ARBA00023306"/>
    </source>
</evidence>
<reference evidence="9" key="1">
    <citation type="journal article" date="2022" name="G3 (Bethesda)">
        <title>High quality genome of the basidiomycete yeast Dioszegia hungarica PDD-24b-2 isolated from cloud water.</title>
        <authorList>
            <person name="Jarrige D."/>
            <person name="Haridas S."/>
            <person name="Bleykasten-Grosshans C."/>
            <person name="Joly M."/>
            <person name="Nadalig T."/>
            <person name="Sancelme M."/>
            <person name="Vuilleumier S."/>
            <person name="Grigoriev I.V."/>
            <person name="Amato P."/>
            <person name="Bringel F."/>
        </authorList>
    </citation>
    <scope>NUCLEOTIDE SEQUENCE</scope>
    <source>
        <strain evidence="9">PDD-24b-2</strain>
    </source>
</reference>
<sequence>MARVFVDHCVATNVRIPFHQDNVRLEETLPVVTALAFLVQDEFNKLVPSVNTEEADIADRSFIVGELLSLAVNLDYADEIGRRKMFTLAREMLSQDNLPDTLIPRCLDVLVKICDTERDLIRVIVDVISELREGEGEEDAEVPGSQASTYSATPSRPRAGGPRFDVITDPEEKMKAALVDLRCLVICIAMLERINSNLVDNAVLTGLMHELVIPAVENKEEPALRDQGVICLGLIGLIDLTTASGSLSLFVNLVNKADDELQSKIVRILFDLFMVHDIPQLVAGVMTVENVWELIQFLLSQPSADVQAVAAEGTAKLILAGKVSDASMLRSLVLLYFSPESADNQALRQCLTYFFPVYCYSSSDNQRTLLSVFSESLEVLQQILEEIEGEQDMPPLSQIGLMMIDWLDPLKAVERQGAKVDLAIHLDLALEVCKSILEEESKDVRKAMVAWLSKLNLPDSGPANETRVKMLELVLGGIRDKRPLSDAISRNSLNKFSTTLLKRYPEHLEGFDAEAFAEDENEEVQALVDLIDGVKPTDDAASEAGSRRKSTTGRGRRATRDSSRETSIALTDSDDDSQAGSDDEEVIPRTRRLTRGKPMSKVIEEEEEPEEAGAEAEAEAEPQTEGEDDDVESMLDSSF</sequence>
<feature type="compositionally biased region" description="Acidic residues" evidence="7">
    <location>
        <begin position="604"/>
        <end position="633"/>
    </location>
</feature>
<dbReference type="EMBL" id="JAKWFO010000008">
    <property type="protein sequence ID" value="KAI9633507.1"/>
    <property type="molecule type" value="Genomic_DNA"/>
</dbReference>
<feature type="region of interest" description="Disordered" evidence="7">
    <location>
        <begin position="135"/>
        <end position="162"/>
    </location>
</feature>
<protein>
    <submittedName>
        <fullName evidence="9">Nuclear condensing complex subunits, C-term domain-containing protein</fullName>
    </submittedName>
</protein>
<keyword evidence="3" id="KW-0132">Cell division</keyword>
<organism evidence="9 10">
    <name type="scientific">Dioszegia hungarica</name>
    <dbReference type="NCBI Taxonomy" id="4972"/>
    <lineage>
        <taxon>Eukaryota</taxon>
        <taxon>Fungi</taxon>
        <taxon>Dikarya</taxon>
        <taxon>Basidiomycota</taxon>
        <taxon>Agaricomycotina</taxon>
        <taxon>Tremellomycetes</taxon>
        <taxon>Tremellales</taxon>
        <taxon>Bulleribasidiaceae</taxon>
        <taxon>Dioszegia</taxon>
    </lineage>
</organism>
<evidence type="ECO:0000256" key="5">
    <source>
        <dbReference type="ARBA" id="ARBA00023067"/>
    </source>
</evidence>
<dbReference type="InterPro" id="IPR016024">
    <property type="entry name" value="ARM-type_fold"/>
</dbReference>
<keyword evidence="2" id="KW-0158">Chromosome</keyword>
<dbReference type="PANTHER" id="PTHR14418:SF5">
    <property type="entry name" value="CONDENSIN COMPLEX SUBUNIT 3"/>
    <property type="match status" value="1"/>
</dbReference>
<keyword evidence="5" id="KW-0226">DNA condensation</keyword>
<evidence type="ECO:0000259" key="8">
    <source>
        <dbReference type="Pfam" id="PF12719"/>
    </source>
</evidence>
<evidence type="ECO:0000256" key="1">
    <source>
        <dbReference type="ARBA" id="ARBA00004286"/>
    </source>
</evidence>
<evidence type="ECO:0000313" key="10">
    <source>
        <dbReference type="Proteomes" id="UP001164286"/>
    </source>
</evidence>
<evidence type="ECO:0000256" key="7">
    <source>
        <dbReference type="SAM" id="MobiDB-lite"/>
    </source>
</evidence>
<gene>
    <name evidence="9" type="ORF">MKK02DRAFT_28334</name>
</gene>
<dbReference type="GO" id="GO:0000793">
    <property type="term" value="C:condensed chromosome"/>
    <property type="evidence" value="ECO:0007669"/>
    <property type="project" value="TreeGrafter"/>
</dbReference>
<evidence type="ECO:0000256" key="4">
    <source>
        <dbReference type="ARBA" id="ARBA00022776"/>
    </source>
</evidence>
<dbReference type="InterPro" id="IPR027165">
    <property type="entry name" value="CND3"/>
</dbReference>
<dbReference type="GO" id="GO:0051301">
    <property type="term" value="P:cell division"/>
    <property type="evidence" value="ECO:0007669"/>
    <property type="project" value="UniProtKB-KW"/>
</dbReference>
<dbReference type="Proteomes" id="UP001164286">
    <property type="component" value="Unassembled WGS sequence"/>
</dbReference>
<dbReference type="GO" id="GO:0000796">
    <property type="term" value="C:condensin complex"/>
    <property type="evidence" value="ECO:0007669"/>
    <property type="project" value="InterPro"/>
</dbReference>
<dbReference type="GO" id="GO:0007076">
    <property type="term" value="P:mitotic chromosome condensation"/>
    <property type="evidence" value="ECO:0007669"/>
    <property type="project" value="InterPro"/>
</dbReference>
<comment type="caution">
    <text evidence="9">The sequence shown here is derived from an EMBL/GenBank/DDBJ whole genome shotgun (WGS) entry which is preliminary data.</text>
</comment>
<feature type="compositionally biased region" description="Acidic residues" evidence="7">
    <location>
        <begin position="572"/>
        <end position="585"/>
    </location>
</feature>
<keyword evidence="10" id="KW-1185">Reference proteome</keyword>
<name>A0AA38LQL6_9TREE</name>
<evidence type="ECO:0000256" key="3">
    <source>
        <dbReference type="ARBA" id="ARBA00022618"/>
    </source>
</evidence>
<evidence type="ECO:0000313" key="9">
    <source>
        <dbReference type="EMBL" id="KAI9633507.1"/>
    </source>
</evidence>
<feature type="region of interest" description="Disordered" evidence="7">
    <location>
        <begin position="535"/>
        <end position="639"/>
    </location>
</feature>
<feature type="compositionally biased region" description="Basic residues" evidence="7">
    <location>
        <begin position="547"/>
        <end position="557"/>
    </location>
</feature>
<accession>A0AA38LQL6</accession>
<keyword evidence="6" id="KW-0131">Cell cycle</keyword>
<evidence type="ECO:0000256" key="2">
    <source>
        <dbReference type="ARBA" id="ARBA00022454"/>
    </source>
</evidence>
<dbReference type="SUPFAM" id="SSF48371">
    <property type="entry name" value="ARM repeat"/>
    <property type="match status" value="1"/>
</dbReference>
<comment type="subcellular location">
    <subcellularLocation>
        <location evidence="1">Chromosome</location>
    </subcellularLocation>
</comment>
<dbReference type="InterPro" id="IPR025977">
    <property type="entry name" value="Cnd3_C"/>
</dbReference>